<gene>
    <name evidence="1" type="ORF">Pan54_51740</name>
</gene>
<dbReference type="EMBL" id="SJPG01000001">
    <property type="protein sequence ID" value="TWT64412.1"/>
    <property type="molecule type" value="Genomic_DNA"/>
</dbReference>
<evidence type="ECO:0000313" key="2">
    <source>
        <dbReference type="Proteomes" id="UP000316095"/>
    </source>
</evidence>
<protein>
    <submittedName>
        <fullName evidence="1">Uncharacterized protein</fullName>
    </submittedName>
</protein>
<dbReference type="RefSeq" id="WP_146506127.1">
    <property type="nucleotide sequence ID" value="NZ_SJPG01000001.1"/>
</dbReference>
<comment type="caution">
    <text evidence="1">The sequence shown here is derived from an EMBL/GenBank/DDBJ whole genome shotgun (WGS) entry which is preliminary data.</text>
</comment>
<dbReference type="Proteomes" id="UP000316095">
    <property type="component" value="Unassembled WGS sequence"/>
</dbReference>
<dbReference type="AlphaFoldDB" id="A0A5C5XRP8"/>
<name>A0A5C5XRP8_9PLAN</name>
<keyword evidence="2" id="KW-1185">Reference proteome</keyword>
<evidence type="ECO:0000313" key="1">
    <source>
        <dbReference type="EMBL" id="TWT64412.1"/>
    </source>
</evidence>
<accession>A0A5C5XRP8</accession>
<reference evidence="1 2" key="1">
    <citation type="submission" date="2019-02" db="EMBL/GenBank/DDBJ databases">
        <title>Deep-cultivation of Planctomycetes and their phenomic and genomic characterization uncovers novel biology.</title>
        <authorList>
            <person name="Wiegand S."/>
            <person name="Jogler M."/>
            <person name="Boedeker C."/>
            <person name="Pinto D."/>
            <person name="Vollmers J."/>
            <person name="Rivas-Marin E."/>
            <person name="Kohn T."/>
            <person name="Peeters S.H."/>
            <person name="Heuer A."/>
            <person name="Rast P."/>
            <person name="Oberbeckmann S."/>
            <person name="Bunk B."/>
            <person name="Jeske O."/>
            <person name="Meyerdierks A."/>
            <person name="Storesund J.E."/>
            <person name="Kallscheuer N."/>
            <person name="Luecker S."/>
            <person name="Lage O.M."/>
            <person name="Pohl T."/>
            <person name="Merkel B.J."/>
            <person name="Hornburger P."/>
            <person name="Mueller R.-W."/>
            <person name="Bruemmer F."/>
            <person name="Labrenz M."/>
            <person name="Spormann A.M."/>
            <person name="Op Den Camp H."/>
            <person name="Overmann J."/>
            <person name="Amann R."/>
            <person name="Jetten M.S.M."/>
            <person name="Mascher T."/>
            <person name="Medema M.H."/>
            <person name="Devos D.P."/>
            <person name="Kaster A.-K."/>
            <person name="Ovreas L."/>
            <person name="Rohde M."/>
            <person name="Galperin M.Y."/>
            <person name="Jogler C."/>
        </authorList>
    </citation>
    <scope>NUCLEOTIDE SEQUENCE [LARGE SCALE GENOMIC DNA]</scope>
    <source>
        <strain evidence="1 2">Pan54</strain>
    </source>
</reference>
<proteinExistence type="predicted"/>
<sequence length="316" mass="35895">MRLTIQKDIHCPYLANAMDYLGMTEDDLSDRFTKAVASFTSHIQLQQHLYEYAQDLIDDELSKIAPGWSHRLVTNYIVAQRHYDFDDGHLIGISVAPRQETPSLIECHFSPDIKWDAHVKNEDAMWKQSRLYKEQRGRDACVFEEPDHLAFGALHDDCNIVPISRMFRIESVLWVEGDSKDRFKVEELVRQHTCDGRVFFAEAVARNLEEDEGFVGSSNVYGNVGIERIRIDPPDGSIWRGLTYKSAPAGFVVELSTQYPLAVFHLRSHDSSTATFEEPVTVTQQSFKDGVEISSTEDNLPIIIDPRAESASTLGQ</sequence>
<organism evidence="1 2">
    <name type="scientific">Rubinisphaera italica</name>
    <dbReference type="NCBI Taxonomy" id="2527969"/>
    <lineage>
        <taxon>Bacteria</taxon>
        <taxon>Pseudomonadati</taxon>
        <taxon>Planctomycetota</taxon>
        <taxon>Planctomycetia</taxon>
        <taxon>Planctomycetales</taxon>
        <taxon>Planctomycetaceae</taxon>
        <taxon>Rubinisphaera</taxon>
    </lineage>
</organism>